<keyword evidence="3" id="KW-1185">Reference proteome</keyword>
<protein>
    <submittedName>
        <fullName evidence="2">Cadmium ABC transporter ATPase</fullName>
    </submittedName>
</protein>
<sequence>MKRVFKLEGEICPNCGGKIQDAINRLDGVNEAKINFLTLKFTLDAQDDRFDQLLDESKRIFDKIEPSCSIVA</sequence>
<reference evidence="3" key="1">
    <citation type="submission" date="2014-08" db="EMBL/GenBank/DDBJ databases">
        <title>Coriobacteriaceae sp. complete genome.</title>
        <authorList>
            <person name="Looft T."/>
            <person name="Bayles D.O."/>
            <person name="Stanton T.B."/>
        </authorList>
    </citation>
    <scope>NUCLEOTIDE SEQUENCE [LARGE SCALE GENOMIC DNA]</scope>
    <source>
        <strain evidence="3">68-1-3</strain>
    </source>
</reference>
<dbReference type="HOGENOM" id="CLU_134973_9_1_11"/>
<dbReference type="AlphaFoldDB" id="A0A0A8B5K4"/>
<dbReference type="GO" id="GO:0046872">
    <property type="term" value="F:metal ion binding"/>
    <property type="evidence" value="ECO:0007669"/>
    <property type="project" value="InterPro"/>
</dbReference>
<organism evidence="2 3">
    <name type="scientific">Berryella intestinalis</name>
    <dbReference type="NCBI Taxonomy" id="1531429"/>
    <lineage>
        <taxon>Bacteria</taxon>
        <taxon>Bacillati</taxon>
        <taxon>Actinomycetota</taxon>
        <taxon>Coriobacteriia</taxon>
        <taxon>Eggerthellales</taxon>
        <taxon>Eggerthellaceae</taxon>
        <taxon>Berryella</taxon>
    </lineage>
</organism>
<evidence type="ECO:0000259" key="1">
    <source>
        <dbReference type="Pfam" id="PF00403"/>
    </source>
</evidence>
<dbReference type="RefSeq" id="WP_039690050.1">
    <property type="nucleotide sequence ID" value="NZ_CP009302.1"/>
</dbReference>
<dbReference type="STRING" id="1531429.JI75_08065"/>
<dbReference type="CDD" id="cd00371">
    <property type="entry name" value="HMA"/>
    <property type="match status" value="1"/>
</dbReference>
<dbReference type="Gene3D" id="3.30.70.100">
    <property type="match status" value="1"/>
</dbReference>
<dbReference type="SUPFAM" id="SSF55008">
    <property type="entry name" value="HMA, heavy metal-associated domain"/>
    <property type="match status" value="1"/>
</dbReference>
<dbReference type="KEGG" id="cbac:JI75_08065"/>
<dbReference type="Proteomes" id="UP000031121">
    <property type="component" value="Chromosome"/>
</dbReference>
<accession>A0A0A8B5K4</accession>
<feature type="domain" description="HMA" evidence="1">
    <location>
        <begin position="12"/>
        <end position="49"/>
    </location>
</feature>
<reference evidence="2 3" key="2">
    <citation type="journal article" date="2015" name="Genome Announc.">
        <title>Complete Genome Sequence of Coriobacteriaceae Strain 68-1-3, a Novel Mucus-Degrading Isolate from the Swine Intestinal Tract.</title>
        <authorList>
            <person name="Looft T."/>
            <person name="Bayles D.O."/>
            <person name="Alt D.P."/>
            <person name="Stanton T.B."/>
        </authorList>
    </citation>
    <scope>NUCLEOTIDE SEQUENCE [LARGE SCALE GENOMIC DNA]</scope>
    <source>
        <strain evidence="2 3">68-1-3</strain>
    </source>
</reference>
<dbReference type="EMBL" id="CP009302">
    <property type="protein sequence ID" value="AJC12614.1"/>
    <property type="molecule type" value="Genomic_DNA"/>
</dbReference>
<evidence type="ECO:0000313" key="3">
    <source>
        <dbReference type="Proteomes" id="UP000031121"/>
    </source>
</evidence>
<dbReference type="InterPro" id="IPR036163">
    <property type="entry name" value="HMA_dom_sf"/>
</dbReference>
<dbReference type="Pfam" id="PF00403">
    <property type="entry name" value="HMA"/>
    <property type="match status" value="1"/>
</dbReference>
<evidence type="ECO:0000313" key="2">
    <source>
        <dbReference type="EMBL" id="AJC12614.1"/>
    </source>
</evidence>
<dbReference type="InterPro" id="IPR006121">
    <property type="entry name" value="HMA_dom"/>
</dbReference>
<name>A0A0A8B5K4_9ACTN</name>
<gene>
    <name evidence="2" type="ORF">JI75_08065</name>
</gene>
<proteinExistence type="predicted"/>
<dbReference type="OrthoDB" id="7068874at2"/>